<accession>A0A0M2NKX6</accession>
<feature type="domain" description="Carbohydrate kinase FGGY C-terminal" evidence="12">
    <location>
        <begin position="256"/>
        <end position="437"/>
    </location>
</feature>
<evidence type="ECO:0000256" key="5">
    <source>
        <dbReference type="ARBA" id="ARBA00022679"/>
    </source>
</evidence>
<comment type="similarity">
    <text evidence="1">Belongs to the heat shock protein 70 family.</text>
</comment>
<sequence length="483" mass="52521">MSLVLGIDLGTSGCRSAVFDDRLNMLCSARTEYPLSILGGSRIEQDAGVWWDSVRQTVREATALLGKKSAAIRSIGVSSQGISIVPVGKDGKVLCGAISWLDGRAACETDEIIKRYGARDIFQRTGKRISPIYTLPKLMWIKKNEPRVFEKTERFLMPVDFIQYRLCGNCVTDHTMAAGTMMYDIHGQAWMEDLLGENGIGAGLLPDIAWAGSVAGTLLPETAKELGLGTDVIVAVGAQDQKCAAYGGGASERVVTVSLGTGSCITKLSEVPVLDDEMRIPVFSYLYQGCWDMEGVVNTAGSALEWFRKKFAPNMDYEELSGMAAHAETGGLNFYPYLSGGASPHWGEGAGVFTGLTLQSGIPECVRALLEGIAYHIKANTDVMDKAGQAADTLRVFGGGSKSDLWCRLIADITGKCVVRLESCETALAGAARLAFKSLGMETKPLAPEREFLPQPCEVEKYKERYIDYETTRKRCFDMRETE</sequence>
<dbReference type="Pfam" id="PF00370">
    <property type="entry name" value="FGGY_N"/>
    <property type="match status" value="1"/>
</dbReference>
<evidence type="ECO:0000313" key="13">
    <source>
        <dbReference type="EMBL" id="KKI51611.1"/>
    </source>
</evidence>
<dbReference type="GO" id="GO:0016301">
    <property type="term" value="F:kinase activity"/>
    <property type="evidence" value="ECO:0007669"/>
    <property type="project" value="UniProtKB-KW"/>
</dbReference>
<comment type="similarity">
    <text evidence="2">Belongs to the FGGY kinase family.</text>
</comment>
<evidence type="ECO:0000256" key="4">
    <source>
        <dbReference type="ARBA" id="ARBA00017249"/>
    </source>
</evidence>
<dbReference type="PANTHER" id="PTHR43095:SF2">
    <property type="entry name" value="GLUCONOKINASE"/>
    <property type="match status" value="1"/>
</dbReference>
<dbReference type="InterPro" id="IPR050406">
    <property type="entry name" value="FGGY_Carb_Kinase"/>
</dbReference>
<feature type="domain" description="Carbohydrate kinase FGGY N-terminal" evidence="11">
    <location>
        <begin position="4"/>
        <end position="247"/>
    </location>
</feature>
<evidence type="ECO:0000256" key="8">
    <source>
        <dbReference type="ARBA" id="ARBA00030019"/>
    </source>
</evidence>
<protein>
    <recommendedName>
        <fullName evidence="3">Chaperone protein DnaK</fullName>
    </recommendedName>
    <alternativeName>
        <fullName evidence="4">Chaperone protein dnaK</fullName>
    </alternativeName>
    <alternativeName>
        <fullName evidence="10">HSP70</fullName>
    </alternativeName>
    <alternativeName>
        <fullName evidence="9">Heat shock 70 kDa protein</fullName>
    </alternativeName>
    <alternativeName>
        <fullName evidence="8">Heat shock protein 70</fullName>
    </alternativeName>
</protein>
<dbReference type="SUPFAM" id="SSF53067">
    <property type="entry name" value="Actin-like ATPase domain"/>
    <property type="match status" value="2"/>
</dbReference>
<proteinExistence type="inferred from homology"/>
<dbReference type="AlphaFoldDB" id="A0A0M2NKX6"/>
<evidence type="ECO:0000256" key="1">
    <source>
        <dbReference type="ARBA" id="ARBA00007381"/>
    </source>
</evidence>
<dbReference type="InterPro" id="IPR018485">
    <property type="entry name" value="FGGY_C"/>
</dbReference>
<dbReference type="PANTHER" id="PTHR43095">
    <property type="entry name" value="SUGAR KINASE"/>
    <property type="match status" value="1"/>
</dbReference>
<keyword evidence="5 13" id="KW-0808">Transferase</keyword>
<evidence type="ECO:0000259" key="11">
    <source>
        <dbReference type="Pfam" id="PF00370"/>
    </source>
</evidence>
<dbReference type="Gene3D" id="3.30.420.40">
    <property type="match status" value="2"/>
</dbReference>
<keyword evidence="14" id="KW-1185">Reference proteome</keyword>
<dbReference type="GO" id="GO:0005975">
    <property type="term" value="P:carbohydrate metabolic process"/>
    <property type="evidence" value="ECO:0007669"/>
    <property type="project" value="InterPro"/>
</dbReference>
<dbReference type="InterPro" id="IPR043129">
    <property type="entry name" value="ATPase_NBD"/>
</dbReference>
<evidence type="ECO:0000256" key="9">
    <source>
        <dbReference type="ARBA" id="ARBA00030945"/>
    </source>
</evidence>
<gene>
    <name evidence="13" type="ORF">CHK_0777</name>
</gene>
<reference evidence="13 14" key="1">
    <citation type="submission" date="2015-04" db="EMBL/GenBank/DDBJ databases">
        <title>Draft genome sequence of bacteremic isolate Catabacter hongkongensis type strain HKU16T.</title>
        <authorList>
            <person name="Lau S.K."/>
            <person name="Teng J.L."/>
            <person name="Huang Y."/>
            <person name="Curreem S.O."/>
            <person name="Tsui S.K."/>
            <person name="Woo P.C."/>
        </authorList>
    </citation>
    <scope>NUCLEOTIDE SEQUENCE [LARGE SCALE GENOMIC DNA]</scope>
    <source>
        <strain evidence="13 14">HKU16</strain>
    </source>
</reference>
<dbReference type="PROSITE" id="PS00297">
    <property type="entry name" value="HSP70_1"/>
    <property type="match status" value="1"/>
</dbReference>
<evidence type="ECO:0000256" key="10">
    <source>
        <dbReference type="ARBA" id="ARBA00033103"/>
    </source>
</evidence>
<organism evidence="13 14">
    <name type="scientific">Christensenella hongkongensis</name>
    <dbReference type="NCBI Taxonomy" id="270498"/>
    <lineage>
        <taxon>Bacteria</taxon>
        <taxon>Bacillati</taxon>
        <taxon>Bacillota</taxon>
        <taxon>Clostridia</taxon>
        <taxon>Christensenellales</taxon>
        <taxon>Christensenellaceae</taxon>
        <taxon>Christensenella</taxon>
    </lineage>
</organism>
<dbReference type="OrthoDB" id="9805576at2"/>
<evidence type="ECO:0000259" key="12">
    <source>
        <dbReference type="Pfam" id="PF02782"/>
    </source>
</evidence>
<dbReference type="RefSeq" id="WP_046442723.1">
    <property type="nucleotide sequence ID" value="NZ_LAYJ01000068.1"/>
</dbReference>
<evidence type="ECO:0000256" key="6">
    <source>
        <dbReference type="ARBA" id="ARBA00022777"/>
    </source>
</evidence>
<name>A0A0M2NKX6_9FIRM</name>
<evidence type="ECO:0000256" key="7">
    <source>
        <dbReference type="ARBA" id="ARBA00023016"/>
    </source>
</evidence>
<dbReference type="Proteomes" id="UP000034076">
    <property type="component" value="Unassembled WGS sequence"/>
</dbReference>
<dbReference type="InterPro" id="IPR000577">
    <property type="entry name" value="Carb_kinase_FGGY"/>
</dbReference>
<dbReference type="Pfam" id="PF02782">
    <property type="entry name" value="FGGY_C"/>
    <property type="match status" value="1"/>
</dbReference>
<dbReference type="PIRSF" id="PIRSF000538">
    <property type="entry name" value="GlpK"/>
    <property type="match status" value="1"/>
</dbReference>
<evidence type="ECO:0000256" key="3">
    <source>
        <dbReference type="ARBA" id="ARBA00014415"/>
    </source>
</evidence>
<evidence type="ECO:0000313" key="14">
    <source>
        <dbReference type="Proteomes" id="UP000034076"/>
    </source>
</evidence>
<keyword evidence="6 13" id="KW-0418">Kinase</keyword>
<dbReference type="InterPro" id="IPR018181">
    <property type="entry name" value="Heat_shock_70_CS"/>
</dbReference>
<comment type="caution">
    <text evidence="13">The sequence shown here is derived from an EMBL/GenBank/DDBJ whole genome shotgun (WGS) entry which is preliminary data.</text>
</comment>
<dbReference type="InterPro" id="IPR018484">
    <property type="entry name" value="FGGY_N"/>
</dbReference>
<dbReference type="EMBL" id="LAYJ01000068">
    <property type="protein sequence ID" value="KKI51611.1"/>
    <property type="molecule type" value="Genomic_DNA"/>
</dbReference>
<dbReference type="CDD" id="cd07773">
    <property type="entry name" value="ASKHA_NBD_FGGY_FK"/>
    <property type="match status" value="1"/>
</dbReference>
<dbReference type="STRING" id="270498.CHK_0777"/>
<evidence type="ECO:0000256" key="2">
    <source>
        <dbReference type="ARBA" id="ARBA00009156"/>
    </source>
</evidence>
<keyword evidence="7" id="KW-0346">Stress response</keyword>